<protein>
    <submittedName>
        <fullName evidence="11">Insulinase family protein</fullName>
    </submittedName>
</protein>
<comment type="cofactor">
    <cofactor evidence="1">
        <name>Zn(2+)</name>
        <dbReference type="ChEBI" id="CHEBI:29105"/>
    </cofactor>
</comment>
<reference evidence="11" key="1">
    <citation type="submission" date="2021-08" db="EMBL/GenBank/DDBJ databases">
        <authorList>
            <person name="Stevens D.C."/>
        </authorList>
    </citation>
    <scope>NUCLEOTIDE SEQUENCE</scope>
    <source>
        <strain evidence="11">DSM 53165</strain>
    </source>
</reference>
<evidence type="ECO:0000256" key="5">
    <source>
        <dbReference type="ARBA" id="ARBA00022801"/>
    </source>
</evidence>
<dbReference type="InterPro" id="IPR007863">
    <property type="entry name" value="Peptidase_M16_C"/>
</dbReference>
<dbReference type="InterPro" id="IPR011765">
    <property type="entry name" value="Pept_M16_N"/>
</dbReference>
<dbReference type="InterPro" id="IPR050626">
    <property type="entry name" value="Peptidase_M16"/>
</dbReference>
<evidence type="ECO:0000259" key="10">
    <source>
        <dbReference type="Pfam" id="PF05193"/>
    </source>
</evidence>
<keyword evidence="3" id="KW-0645">Protease</keyword>
<dbReference type="Pfam" id="PF00675">
    <property type="entry name" value="Peptidase_M16"/>
    <property type="match status" value="1"/>
</dbReference>
<dbReference type="SUPFAM" id="SSF63411">
    <property type="entry name" value="LuxS/MPP-like metallohydrolase"/>
    <property type="match status" value="4"/>
</dbReference>
<keyword evidence="7" id="KW-0482">Metalloprotease</keyword>
<dbReference type="PROSITE" id="PS51257">
    <property type="entry name" value="PROKAR_LIPOPROTEIN"/>
    <property type="match status" value="1"/>
</dbReference>
<comment type="similarity">
    <text evidence="2 8">Belongs to the peptidase M16 family.</text>
</comment>
<feature type="domain" description="Peptidase M16 N-terminal" evidence="9">
    <location>
        <begin position="71"/>
        <end position="114"/>
    </location>
</feature>
<proteinExistence type="inferred from homology"/>
<evidence type="ECO:0000313" key="11">
    <source>
        <dbReference type="EMBL" id="MBZ5710111.1"/>
    </source>
</evidence>
<evidence type="ECO:0000256" key="3">
    <source>
        <dbReference type="ARBA" id="ARBA00022670"/>
    </source>
</evidence>
<dbReference type="EMBL" id="JAIRAU010000011">
    <property type="protein sequence ID" value="MBZ5710111.1"/>
    <property type="molecule type" value="Genomic_DNA"/>
</dbReference>
<dbReference type="PANTHER" id="PTHR43690">
    <property type="entry name" value="NARDILYSIN"/>
    <property type="match status" value="1"/>
</dbReference>
<gene>
    <name evidence="11" type="ORF">K7C98_12675</name>
</gene>
<keyword evidence="12" id="KW-1185">Reference proteome</keyword>
<evidence type="ECO:0000256" key="4">
    <source>
        <dbReference type="ARBA" id="ARBA00022723"/>
    </source>
</evidence>
<sequence>MIHRALVFGVLFGVVACGRDAATRAPEVAVAASEPVDVFAGSELPPTHAALPGDPMEVSVHRLANGLTVYVSTDRQQPRFSASIVVRTGSRNDPADSTGLAHYLEHMLFKGTDELGTLDHAAERVHLDAIAGLYRELRGASAPEQRQEILAAIDRANVEVAAAAIPGEFDRVQAELGMRGINAYTSHDYTEFVADVPATRLEAWAALEAERFEDPIFRLFYPELEVVYQEKNDSLDDPGERELDATLRNLFPRHPYGTQTIFGETEHLKLPAYHDMAAYYERWYVPNNMAVLLAGDIDAAVALPVLERTLGRLQPAPLQPPPAASLTPIAGRVQSEFVADGQEEVVLGWQTVAAGHPDEPALAVMAGLLFDDTTGLVDVELELSQKVPAAGGWSHGMREAGLLVTYAALRAGQTHAEVEALLLEVIAGLKRGEFTQADVDAIVLHHGLAEKRRLERASGRMGKLRDAFVERRAWADVLARDRRLREVTRADVIRAANKYLGRGFSAVYRRSGTPEVARIETPAITPFAIDTTRRSRFAEQILAMPGATLAPEWLVEGTHYGRVQLPAGPLVAARNARNDLFEVTYLFERGLRREPLLCHALAVLAESGTAGTPAEALKKRLYALGTRVRFACSSLGSTVTIDGVDANMDASVRLVERWFREVHVDAERLRAIVDNALSTRRHALADPAVLADALADYALLGADSPYLLEPSNARLVEATPARLAELLREFPDHRHRTFYFGPRTAAAAAKALALGDRHRTVRARAAWRFREVAAPTLYFTHREVAKSSIVVGIPTAPQSRERRPSARLLNEYLDGSMNGLLFQELREARGLVYDASVRLFPGERPRDAWLLRGGFETQSEKATEALQTFLELLRRPLDEHRLGSARIAVEEELRGARVDPRHSVWMVARWDDLGERRDPRPWLREQLDRLTPEALQAFAGSYAERPPVVSLVGNRDRVDLDGLRRLAAIVEVEPASLFSFGEFPAGE</sequence>
<evidence type="ECO:0000256" key="1">
    <source>
        <dbReference type="ARBA" id="ARBA00001947"/>
    </source>
</evidence>
<feature type="domain" description="Peptidase M16 C-terminal" evidence="10">
    <location>
        <begin position="774"/>
        <end position="875"/>
    </location>
</feature>
<accession>A0ABS7TPK8</accession>
<feature type="domain" description="Peptidase M16 C-terminal" evidence="10">
    <location>
        <begin position="275"/>
        <end position="442"/>
    </location>
</feature>
<evidence type="ECO:0000256" key="7">
    <source>
        <dbReference type="ARBA" id="ARBA00023049"/>
    </source>
</evidence>
<dbReference type="PROSITE" id="PS00143">
    <property type="entry name" value="INSULINASE"/>
    <property type="match status" value="1"/>
</dbReference>
<evidence type="ECO:0000313" key="12">
    <source>
        <dbReference type="Proteomes" id="UP001139031"/>
    </source>
</evidence>
<evidence type="ECO:0000256" key="2">
    <source>
        <dbReference type="ARBA" id="ARBA00007261"/>
    </source>
</evidence>
<keyword evidence="6" id="KW-0862">Zinc</keyword>
<dbReference type="InterPro" id="IPR011249">
    <property type="entry name" value="Metalloenz_LuxS/M16"/>
</dbReference>
<organism evidence="11 12">
    <name type="scientific">Nannocystis pusilla</name>
    <dbReference type="NCBI Taxonomy" id="889268"/>
    <lineage>
        <taxon>Bacteria</taxon>
        <taxon>Pseudomonadati</taxon>
        <taxon>Myxococcota</taxon>
        <taxon>Polyangia</taxon>
        <taxon>Nannocystales</taxon>
        <taxon>Nannocystaceae</taxon>
        <taxon>Nannocystis</taxon>
    </lineage>
</organism>
<dbReference type="Gene3D" id="3.30.830.10">
    <property type="entry name" value="Metalloenzyme, LuxS/M16 peptidase-like"/>
    <property type="match status" value="4"/>
</dbReference>
<dbReference type="RefSeq" id="WP_224191880.1">
    <property type="nucleotide sequence ID" value="NZ_JAIRAU010000011.1"/>
</dbReference>
<dbReference type="PANTHER" id="PTHR43690:SF17">
    <property type="entry name" value="PROTEIN YHJJ"/>
    <property type="match status" value="1"/>
</dbReference>
<evidence type="ECO:0000256" key="6">
    <source>
        <dbReference type="ARBA" id="ARBA00022833"/>
    </source>
</evidence>
<keyword evidence="5" id="KW-0378">Hydrolase</keyword>
<dbReference type="InterPro" id="IPR001431">
    <property type="entry name" value="Pept_M16_Zn_BS"/>
</dbReference>
<dbReference type="Pfam" id="PF05193">
    <property type="entry name" value="Peptidase_M16_C"/>
    <property type="match status" value="2"/>
</dbReference>
<dbReference type="Proteomes" id="UP001139031">
    <property type="component" value="Unassembled WGS sequence"/>
</dbReference>
<evidence type="ECO:0000256" key="8">
    <source>
        <dbReference type="RuleBase" id="RU004447"/>
    </source>
</evidence>
<keyword evidence="4" id="KW-0479">Metal-binding</keyword>
<evidence type="ECO:0000259" key="9">
    <source>
        <dbReference type="Pfam" id="PF00675"/>
    </source>
</evidence>
<name>A0ABS7TPK8_9BACT</name>
<comment type="caution">
    <text evidence="11">The sequence shown here is derived from an EMBL/GenBank/DDBJ whole genome shotgun (WGS) entry which is preliminary data.</text>
</comment>